<dbReference type="AlphaFoldDB" id="A0A8J9UN47"/>
<reference evidence="1" key="1">
    <citation type="submission" date="2021-12" db="EMBL/GenBank/DDBJ databases">
        <authorList>
            <person name="Martin H S."/>
        </authorList>
    </citation>
    <scope>NUCLEOTIDE SEQUENCE</scope>
</reference>
<protein>
    <submittedName>
        <fullName evidence="1">Uncharacterized protein</fullName>
    </submittedName>
</protein>
<dbReference type="EMBL" id="OV170231">
    <property type="protein sequence ID" value="CAH0716642.1"/>
    <property type="molecule type" value="Genomic_DNA"/>
</dbReference>
<dbReference type="Proteomes" id="UP000838878">
    <property type="component" value="Chromosome 11"/>
</dbReference>
<evidence type="ECO:0000313" key="2">
    <source>
        <dbReference type="Proteomes" id="UP000838878"/>
    </source>
</evidence>
<name>A0A8J9UN47_9NEOP</name>
<sequence length="150" mass="16682">MNSAACISGYCVLDHSKLNGGMNKKNDVDGLPSDRGNKRYTNAICALQFDSPILLGGEIDIRKWLRSSKSRACYSYKLPNFSHSHTLMVEYSRMQVQTSPIGPCLRRASLELLRPCSGTCNIYALIADAKGSRGRKASNRRLKNDPIWQA</sequence>
<gene>
    <name evidence="1" type="ORF">BINO364_LOCUS3367</name>
</gene>
<proteinExistence type="predicted"/>
<feature type="non-terminal residue" evidence="1">
    <location>
        <position position="150"/>
    </location>
</feature>
<accession>A0A8J9UN47</accession>
<organism evidence="1 2">
    <name type="scientific">Brenthis ino</name>
    <name type="common">lesser marbled fritillary</name>
    <dbReference type="NCBI Taxonomy" id="405034"/>
    <lineage>
        <taxon>Eukaryota</taxon>
        <taxon>Metazoa</taxon>
        <taxon>Ecdysozoa</taxon>
        <taxon>Arthropoda</taxon>
        <taxon>Hexapoda</taxon>
        <taxon>Insecta</taxon>
        <taxon>Pterygota</taxon>
        <taxon>Neoptera</taxon>
        <taxon>Endopterygota</taxon>
        <taxon>Lepidoptera</taxon>
        <taxon>Glossata</taxon>
        <taxon>Ditrysia</taxon>
        <taxon>Papilionoidea</taxon>
        <taxon>Nymphalidae</taxon>
        <taxon>Heliconiinae</taxon>
        <taxon>Argynnini</taxon>
        <taxon>Brenthis</taxon>
    </lineage>
</organism>
<keyword evidence="2" id="KW-1185">Reference proteome</keyword>
<evidence type="ECO:0000313" key="1">
    <source>
        <dbReference type="EMBL" id="CAH0716642.1"/>
    </source>
</evidence>